<dbReference type="AlphaFoldDB" id="A0A0G2DYV4"/>
<dbReference type="Proteomes" id="UP000034182">
    <property type="component" value="Unassembled WGS sequence"/>
</dbReference>
<dbReference type="EMBL" id="LAQI01000197">
    <property type="protein sequence ID" value="KKY15306.1"/>
    <property type="molecule type" value="Genomic_DNA"/>
</dbReference>
<dbReference type="Pfam" id="PF06985">
    <property type="entry name" value="HET"/>
    <property type="match status" value="1"/>
</dbReference>
<protein>
    <submittedName>
        <fullName evidence="2">Putative heterokaryon incompatibility protein</fullName>
    </submittedName>
</protein>
<gene>
    <name evidence="2" type="ORF">UCDDS831_g07696</name>
</gene>
<name>A0A0G2DYV4_9PEZI</name>
<evidence type="ECO:0000259" key="1">
    <source>
        <dbReference type="Pfam" id="PF06985"/>
    </source>
</evidence>
<proteinExistence type="predicted"/>
<organism evidence="2 3">
    <name type="scientific">Diplodia seriata</name>
    <dbReference type="NCBI Taxonomy" id="420778"/>
    <lineage>
        <taxon>Eukaryota</taxon>
        <taxon>Fungi</taxon>
        <taxon>Dikarya</taxon>
        <taxon>Ascomycota</taxon>
        <taxon>Pezizomycotina</taxon>
        <taxon>Dothideomycetes</taxon>
        <taxon>Dothideomycetes incertae sedis</taxon>
        <taxon>Botryosphaeriales</taxon>
        <taxon>Botryosphaeriaceae</taxon>
        <taxon>Diplodia</taxon>
    </lineage>
</organism>
<dbReference type="PANTHER" id="PTHR24148:SF80">
    <property type="entry name" value="HETEROKARYON INCOMPATIBILITY DOMAIN-CONTAINING PROTEIN"/>
    <property type="match status" value="1"/>
</dbReference>
<dbReference type="PANTHER" id="PTHR24148">
    <property type="entry name" value="ANKYRIN REPEAT DOMAIN-CONTAINING PROTEIN 39 HOMOLOG-RELATED"/>
    <property type="match status" value="1"/>
</dbReference>
<dbReference type="InterPro" id="IPR010730">
    <property type="entry name" value="HET"/>
</dbReference>
<feature type="domain" description="Heterokaryon incompatibility" evidence="1">
    <location>
        <begin position="10"/>
        <end position="159"/>
    </location>
</feature>
<evidence type="ECO:0000313" key="3">
    <source>
        <dbReference type="Proteomes" id="UP000034182"/>
    </source>
</evidence>
<reference evidence="2 3" key="2">
    <citation type="submission" date="2015-05" db="EMBL/GenBank/DDBJ databases">
        <title>Distinctive expansion of gene families associated with plant cell wall degradation and secondary metabolism in the genomes of grapevine trunk pathogens.</title>
        <authorList>
            <person name="Lawrence D.P."/>
            <person name="Travadon R."/>
            <person name="Rolshausen P.E."/>
            <person name="Baumgartner K."/>
        </authorList>
    </citation>
    <scope>NUCLEOTIDE SEQUENCE [LARGE SCALE GENOMIC DNA]</scope>
    <source>
        <strain evidence="2">DS831</strain>
    </source>
</reference>
<comment type="caution">
    <text evidence="2">The sequence shown here is derived from an EMBL/GenBank/DDBJ whole genome shotgun (WGS) entry which is preliminary data.</text>
</comment>
<reference evidence="2 3" key="1">
    <citation type="submission" date="2015-03" db="EMBL/GenBank/DDBJ databases">
        <authorList>
            <person name="Morales-Cruz A."/>
            <person name="Amrine K.C."/>
            <person name="Cantu D."/>
        </authorList>
    </citation>
    <scope>NUCLEOTIDE SEQUENCE [LARGE SCALE GENOMIC DNA]</scope>
    <source>
        <strain evidence="2">DS831</strain>
    </source>
</reference>
<dbReference type="InterPro" id="IPR052895">
    <property type="entry name" value="HetReg/Transcr_Mod"/>
</dbReference>
<accession>A0A0G2DYV4</accession>
<evidence type="ECO:0000313" key="2">
    <source>
        <dbReference type="EMBL" id="KKY15306.1"/>
    </source>
</evidence>
<sequence length="468" mass="52095">MEDLTRPVWYTALSYTWGIPNPSTDSFIECDGFKLKITQSLDAALRHFRQTYHSINMWIDQICIDQSNPREKEQQIPLMSNIYRHAVNTVVWLGEASEGSDTAFELLKFIGTVFQMSVDAPPPQDFERLFLPNADDPTWKHLWELVNRAWFNRVWIVQECILSDNLWVICGGTIIYWEELTNGFSNLVRSGLADWLQNKHRKPEPDSKTLGWNSMYMLGEERTHYHQFQQKPPLFGLLTRTRNAQATDPRDKVYGLLGVCAAAAPISVSYSPSNTVTDVYHAATLACLHAGPEYLLPVLSCVDHTAPPSHPSWVPDWSLSRRTSALGISTSAGALYHAGGPTRPSFTTSGPRSQNLHIPGKLFAPLTFLTSTPCTATPPLSATDPTRSNAHFLPWIALARDHCHPYPHPNPHTTPTTTFAAFYHTLVAGAADGAARQKCPAPAFAEIFSLLLDATTGRAPTGKLYALL</sequence>